<dbReference type="PANTHER" id="PTHR22834">
    <property type="entry name" value="NUCLEAR FUSION PROTEIN FUS2"/>
    <property type="match status" value="1"/>
</dbReference>
<name>A0A8H5G034_9AGAR</name>
<dbReference type="PANTHER" id="PTHR22834:SF20">
    <property type="entry name" value="SH3 DOMAIN-CONTAINING PROTEIN"/>
    <property type="match status" value="1"/>
</dbReference>
<feature type="domain" description="Protein kinase" evidence="3">
    <location>
        <begin position="698"/>
        <end position="958"/>
    </location>
</feature>
<dbReference type="PROSITE" id="PS00108">
    <property type="entry name" value="PROTEIN_KINASE_ST"/>
    <property type="match status" value="1"/>
</dbReference>
<dbReference type="Proteomes" id="UP000559027">
    <property type="component" value="Unassembled WGS sequence"/>
</dbReference>
<evidence type="ECO:0000256" key="1">
    <source>
        <dbReference type="SAM" id="MobiDB-lite"/>
    </source>
</evidence>
<dbReference type="InterPro" id="IPR011009">
    <property type="entry name" value="Kinase-like_dom_sf"/>
</dbReference>
<dbReference type="SMART" id="SM00325">
    <property type="entry name" value="RhoGEF"/>
    <property type="match status" value="1"/>
</dbReference>
<dbReference type="InterPro" id="IPR000219">
    <property type="entry name" value="DH_dom"/>
</dbReference>
<dbReference type="InterPro" id="IPR001245">
    <property type="entry name" value="Ser-Thr/Tyr_kinase_cat_dom"/>
</dbReference>
<dbReference type="Gene3D" id="1.20.1270.60">
    <property type="entry name" value="Arfaptin homology (AH) domain/BAR domain"/>
    <property type="match status" value="1"/>
</dbReference>
<keyword evidence="5" id="KW-1185">Reference proteome</keyword>
<dbReference type="InterPro" id="IPR008271">
    <property type="entry name" value="Ser/Thr_kinase_AS"/>
</dbReference>
<dbReference type="GO" id="GO:0031991">
    <property type="term" value="P:regulation of actomyosin contractile ring contraction"/>
    <property type="evidence" value="ECO:0007669"/>
    <property type="project" value="TreeGrafter"/>
</dbReference>
<dbReference type="PRINTS" id="PR00109">
    <property type="entry name" value="TYRKINASE"/>
</dbReference>
<reference evidence="4 5" key="1">
    <citation type="journal article" date="2020" name="ISME J.">
        <title>Uncovering the hidden diversity of litter-decomposition mechanisms in mushroom-forming fungi.</title>
        <authorList>
            <person name="Floudas D."/>
            <person name="Bentzer J."/>
            <person name="Ahren D."/>
            <person name="Johansson T."/>
            <person name="Persson P."/>
            <person name="Tunlid A."/>
        </authorList>
    </citation>
    <scope>NUCLEOTIDE SEQUENCE [LARGE SCALE GENOMIC DNA]</scope>
    <source>
        <strain evidence="4 5">CBS 146.42</strain>
    </source>
</reference>
<dbReference type="SMART" id="SM00220">
    <property type="entry name" value="S_TKc"/>
    <property type="match status" value="1"/>
</dbReference>
<dbReference type="CDD" id="cd00160">
    <property type="entry name" value="RhoGEF"/>
    <property type="match status" value="1"/>
</dbReference>
<dbReference type="GO" id="GO:0005524">
    <property type="term" value="F:ATP binding"/>
    <property type="evidence" value="ECO:0007669"/>
    <property type="project" value="InterPro"/>
</dbReference>
<evidence type="ECO:0000313" key="5">
    <source>
        <dbReference type="Proteomes" id="UP000559027"/>
    </source>
</evidence>
<proteinExistence type="predicted"/>
<feature type="region of interest" description="Disordered" evidence="1">
    <location>
        <begin position="1"/>
        <end position="34"/>
    </location>
</feature>
<dbReference type="GO" id="GO:0004672">
    <property type="term" value="F:protein kinase activity"/>
    <property type="evidence" value="ECO:0007669"/>
    <property type="project" value="InterPro"/>
</dbReference>
<accession>A0A8H5G034</accession>
<dbReference type="SUPFAM" id="SSF56112">
    <property type="entry name" value="Protein kinase-like (PK-like)"/>
    <property type="match status" value="1"/>
</dbReference>
<dbReference type="SUPFAM" id="SSF48065">
    <property type="entry name" value="DBL homology domain (DH-domain)"/>
    <property type="match status" value="1"/>
</dbReference>
<dbReference type="GO" id="GO:0032955">
    <property type="term" value="P:regulation of division septum assembly"/>
    <property type="evidence" value="ECO:0007669"/>
    <property type="project" value="TreeGrafter"/>
</dbReference>
<comment type="caution">
    <text evidence="4">The sequence shown here is derived from an EMBL/GenBank/DDBJ whole genome shotgun (WGS) entry which is preliminary data.</text>
</comment>
<sequence length="1006" mass="110886">MAFASLTHPHGSAQKEKPPLLLTSKEKEGPSTPVLTKRQHVLHELLSSERAYASDLALIREVHIPLALGKLQTILLPMPILMLFCRSNHPARSTGITAVVVGLFFAHSAPPPPANATVTGASAAPDPGSPPMTPDDVKLIFGNITEIAVFSDMLCQGFEEALGDLLEGGKGGDHVGALFLSIIPELERLYKQYIIRHPTALNHLQSLPQTLSLQNYLSLTQHIASALSHAWDLSSLLIKPVQRFLTYPLLLSAIIGATSDLHSDKANLIEARRGMEEAVRNVNEGQRRAKVVRDVLMAEQKSPTPGVAIPVSVSLTKFKSTRVGNNGGAGGKTSENNTNEEAILVSRLESELHSIKTSAQLLAKNIVEWARMTSNVMLSLRTWSLSFSKVIGLSPTSESEAFDAYLVIVEKQLIPLCVNLEAVINERVSKELSHLLMTMAQPLKLLASMNEQEPFHFHLMTMTVSPKNRPPPSLLSASANYLALRGQLAAELPTYISLLHRGLRIFIHRLAAIQTEFYAKMKDQWATLWEMLRSEDESIRGGEETVSVWFSRWHEVNVLLRALSVMGGLNTGGRENETSSAQASNTLLLHNVLESVLPKLRLKEFAFNGTSSRPHIPSFYDRSREIVVRLASSADTRSLVTSLKDHKAQRMADFLNEVLIDGGALSHVERKHIVHLLAKLATSTQVFPKKYEIKGIECDFSQAENEGAFGLIYKGKLSRQTLCIKAVRMYERTDSSQMLKAHAKDFILSTYLRHPNVLPSYGVWLPNGTIPRVCIVSPWMENGDLSRYLRSLPQTPPLPLISDAAAGLQYLHELDIIHSDLKANNILVSDTGRAVIADFGVSKILMTGCLTSQLSRGTINWMAPELLLEDAPATRESDVWAFGCVCYEVFTGKIPFSQYKLPAQLITAFARGPLTPSRPTVLRNGQGSMDNNVWEAMQRCWGANPASRPTARELSSLFNSLNTSNDRPPVPIEKDFPAIGVRSRTKRVDYADVFALLSEIGSRGKA</sequence>
<dbReference type="Gene3D" id="1.20.900.10">
    <property type="entry name" value="Dbl homology (DH) domain"/>
    <property type="match status" value="1"/>
</dbReference>
<dbReference type="PROSITE" id="PS50011">
    <property type="entry name" value="PROTEIN_KINASE_DOM"/>
    <property type="match status" value="1"/>
</dbReference>
<gene>
    <name evidence="4" type="ORF">D9756_005535</name>
</gene>
<feature type="compositionally biased region" description="Basic and acidic residues" evidence="1">
    <location>
        <begin position="13"/>
        <end position="29"/>
    </location>
</feature>
<dbReference type="EMBL" id="JAACJO010000008">
    <property type="protein sequence ID" value="KAF5354973.1"/>
    <property type="molecule type" value="Genomic_DNA"/>
</dbReference>
<dbReference type="AlphaFoldDB" id="A0A8H5G034"/>
<dbReference type="Pfam" id="PF07714">
    <property type="entry name" value="PK_Tyr_Ser-Thr"/>
    <property type="match status" value="1"/>
</dbReference>
<dbReference type="InterPro" id="IPR027267">
    <property type="entry name" value="AH/BAR_dom_sf"/>
</dbReference>
<feature type="domain" description="DH" evidence="2">
    <location>
        <begin position="37"/>
        <end position="285"/>
    </location>
</feature>
<dbReference type="PROSITE" id="PS50010">
    <property type="entry name" value="DH_2"/>
    <property type="match status" value="1"/>
</dbReference>
<dbReference type="GO" id="GO:0005737">
    <property type="term" value="C:cytoplasm"/>
    <property type="evidence" value="ECO:0007669"/>
    <property type="project" value="TreeGrafter"/>
</dbReference>
<dbReference type="Gene3D" id="1.10.510.10">
    <property type="entry name" value="Transferase(Phosphotransferase) domain 1"/>
    <property type="match status" value="1"/>
</dbReference>
<organism evidence="4 5">
    <name type="scientific">Leucocoprinus leucothites</name>
    <dbReference type="NCBI Taxonomy" id="201217"/>
    <lineage>
        <taxon>Eukaryota</taxon>
        <taxon>Fungi</taxon>
        <taxon>Dikarya</taxon>
        <taxon>Basidiomycota</taxon>
        <taxon>Agaricomycotina</taxon>
        <taxon>Agaricomycetes</taxon>
        <taxon>Agaricomycetidae</taxon>
        <taxon>Agaricales</taxon>
        <taxon>Agaricineae</taxon>
        <taxon>Agaricaceae</taxon>
        <taxon>Leucocoprinus</taxon>
    </lineage>
</organism>
<evidence type="ECO:0000259" key="2">
    <source>
        <dbReference type="PROSITE" id="PS50010"/>
    </source>
</evidence>
<dbReference type="InterPro" id="IPR035899">
    <property type="entry name" value="DBL_dom_sf"/>
</dbReference>
<dbReference type="InterPro" id="IPR000719">
    <property type="entry name" value="Prot_kinase_dom"/>
</dbReference>
<dbReference type="GO" id="GO:0005085">
    <property type="term" value="F:guanyl-nucleotide exchange factor activity"/>
    <property type="evidence" value="ECO:0007669"/>
    <property type="project" value="InterPro"/>
</dbReference>
<dbReference type="OrthoDB" id="10256089at2759"/>
<dbReference type="Pfam" id="PF00621">
    <property type="entry name" value="RhoGEF"/>
    <property type="match status" value="1"/>
</dbReference>
<protein>
    <submittedName>
        <fullName evidence="4">Uncharacterized protein</fullName>
    </submittedName>
</protein>
<dbReference type="InterPro" id="IPR051492">
    <property type="entry name" value="Dynamin-Rho_GEF"/>
</dbReference>
<evidence type="ECO:0000259" key="3">
    <source>
        <dbReference type="PROSITE" id="PS50011"/>
    </source>
</evidence>
<evidence type="ECO:0000313" key="4">
    <source>
        <dbReference type="EMBL" id="KAF5354973.1"/>
    </source>
</evidence>